<feature type="transmembrane region" description="Helical" evidence="7">
    <location>
        <begin position="50"/>
        <end position="70"/>
    </location>
</feature>
<evidence type="ECO:0000256" key="5">
    <source>
        <dbReference type="ARBA" id="ARBA00022989"/>
    </source>
</evidence>
<accession>A0A978UN19</accession>
<organism evidence="9 10">
    <name type="scientific">Ziziphus jujuba var. spinosa</name>
    <dbReference type="NCBI Taxonomy" id="714518"/>
    <lineage>
        <taxon>Eukaryota</taxon>
        <taxon>Viridiplantae</taxon>
        <taxon>Streptophyta</taxon>
        <taxon>Embryophyta</taxon>
        <taxon>Tracheophyta</taxon>
        <taxon>Spermatophyta</taxon>
        <taxon>Magnoliopsida</taxon>
        <taxon>eudicotyledons</taxon>
        <taxon>Gunneridae</taxon>
        <taxon>Pentapetalae</taxon>
        <taxon>rosids</taxon>
        <taxon>fabids</taxon>
        <taxon>Rosales</taxon>
        <taxon>Rhamnaceae</taxon>
        <taxon>Paliureae</taxon>
        <taxon>Ziziphus</taxon>
    </lineage>
</organism>
<evidence type="ECO:0000256" key="2">
    <source>
        <dbReference type="ARBA" id="ARBA00022448"/>
    </source>
</evidence>
<keyword evidence="6 7" id="KW-0472">Membrane</keyword>
<dbReference type="EMBL" id="JAEACU010000010">
    <property type="protein sequence ID" value="KAH7516221.1"/>
    <property type="molecule type" value="Genomic_DNA"/>
</dbReference>
<protein>
    <recommendedName>
        <fullName evidence="8">Cytochrome b561 domain-containing protein</fullName>
    </recommendedName>
</protein>
<evidence type="ECO:0000313" key="10">
    <source>
        <dbReference type="Proteomes" id="UP000813462"/>
    </source>
</evidence>
<sequence length="144" mass="16208">MRNGTNKSQPPAECNSSYHFCSFVSDGSDNPCANHGIPDSLLERGLRKQCTYYSTSLLLWLVFWGLMPLSKFHNEIGLYNMFTLHSWMGIVTICAFGLQLRQGCLELATSWGAAKKLLLLQLYWPLDLSFAVCISLSIIPPRDD</sequence>
<keyword evidence="3 7" id="KW-0812">Transmembrane</keyword>
<dbReference type="GO" id="GO:0016020">
    <property type="term" value="C:membrane"/>
    <property type="evidence" value="ECO:0007669"/>
    <property type="project" value="UniProtKB-SubCell"/>
</dbReference>
<comment type="subcellular location">
    <subcellularLocation>
        <location evidence="1">Membrane</location>
    </subcellularLocation>
</comment>
<comment type="caution">
    <text evidence="9">The sequence shown here is derived from an EMBL/GenBank/DDBJ whole genome shotgun (WGS) entry which is preliminary data.</text>
</comment>
<dbReference type="InterPro" id="IPR006593">
    <property type="entry name" value="Cyt_b561/ferric_Rdtase_TM"/>
</dbReference>
<dbReference type="Pfam" id="PF03188">
    <property type="entry name" value="Cytochrom_B561"/>
    <property type="match status" value="1"/>
</dbReference>
<keyword evidence="4" id="KW-0249">Electron transport</keyword>
<evidence type="ECO:0000256" key="7">
    <source>
        <dbReference type="SAM" id="Phobius"/>
    </source>
</evidence>
<keyword evidence="5 7" id="KW-1133">Transmembrane helix</keyword>
<evidence type="ECO:0000256" key="3">
    <source>
        <dbReference type="ARBA" id="ARBA00022692"/>
    </source>
</evidence>
<keyword evidence="2" id="KW-0813">Transport</keyword>
<dbReference type="AlphaFoldDB" id="A0A978UN19"/>
<reference evidence="9" key="1">
    <citation type="journal article" date="2021" name="Front. Plant Sci.">
        <title>Chromosome-Scale Genome Assembly for Chinese Sour Jujube and Insights Into Its Genome Evolution and Domestication Signature.</title>
        <authorList>
            <person name="Shen L.-Y."/>
            <person name="Luo H."/>
            <person name="Wang X.-L."/>
            <person name="Wang X.-M."/>
            <person name="Qiu X.-J."/>
            <person name="Liu H."/>
            <person name="Zhou S.-S."/>
            <person name="Jia K.-H."/>
            <person name="Nie S."/>
            <person name="Bao Y.-T."/>
            <person name="Zhang R.-G."/>
            <person name="Yun Q.-Z."/>
            <person name="Chai Y.-H."/>
            <person name="Lu J.-Y."/>
            <person name="Li Y."/>
            <person name="Zhao S.-W."/>
            <person name="Mao J.-F."/>
            <person name="Jia S.-G."/>
            <person name="Mao Y.-M."/>
        </authorList>
    </citation>
    <scope>NUCLEOTIDE SEQUENCE</scope>
    <source>
        <strain evidence="9">AT0</strain>
        <tissue evidence="9">Leaf</tissue>
    </source>
</reference>
<proteinExistence type="predicted"/>
<evidence type="ECO:0000259" key="8">
    <source>
        <dbReference type="Pfam" id="PF03188"/>
    </source>
</evidence>
<feature type="transmembrane region" description="Helical" evidence="7">
    <location>
        <begin position="118"/>
        <end position="139"/>
    </location>
</feature>
<evidence type="ECO:0000256" key="1">
    <source>
        <dbReference type="ARBA" id="ARBA00004370"/>
    </source>
</evidence>
<name>A0A978UN19_ZIZJJ</name>
<dbReference type="Gene3D" id="1.20.120.1770">
    <property type="match status" value="1"/>
</dbReference>
<evidence type="ECO:0000256" key="4">
    <source>
        <dbReference type="ARBA" id="ARBA00022982"/>
    </source>
</evidence>
<gene>
    <name evidence="9" type="ORF">FEM48_Zijuj10G0112300</name>
</gene>
<evidence type="ECO:0000313" key="9">
    <source>
        <dbReference type="EMBL" id="KAH7516221.1"/>
    </source>
</evidence>
<evidence type="ECO:0000256" key="6">
    <source>
        <dbReference type="ARBA" id="ARBA00023136"/>
    </source>
</evidence>
<feature type="domain" description="Cytochrome b561" evidence="8">
    <location>
        <begin position="47"/>
        <end position="111"/>
    </location>
</feature>
<dbReference type="Proteomes" id="UP000813462">
    <property type="component" value="Unassembled WGS sequence"/>
</dbReference>
<feature type="transmembrane region" description="Helical" evidence="7">
    <location>
        <begin position="76"/>
        <end position="98"/>
    </location>
</feature>